<dbReference type="InterPro" id="IPR051960">
    <property type="entry name" value="eIF2B_gamma"/>
</dbReference>
<evidence type="ECO:0000256" key="1">
    <source>
        <dbReference type="ARBA" id="ARBA00004514"/>
    </source>
</evidence>
<dbReference type="Pfam" id="PF00483">
    <property type="entry name" value="NTP_transferase"/>
    <property type="match status" value="1"/>
</dbReference>
<keyword evidence="3" id="KW-0963">Cytoplasm</keyword>
<sequence>MAAAQCLDFYPILFAGGTGSRLHPLTDDLTKALLPVGNKPALFYSLYMLERSGFTQVMVVTVPSQLASISNYVYEQYPLDKAVQSRRIHASPMVIHIKSVTEGIGTADALREVESCIPSDFVVLSADFIADWDLIGLLEQHRTSDASLTVVLYEDIPFKQEKHTTLKDNVSALEDVTLISPIHHRIFMLESSADIEDEVCISSHILKHNPRLILKRNLRDCHLYVFSHWVLELLRRNLAISSIKAELVPFLVRRQYHLSKRCRSWQKLVGKQHKYNYEKDTLDIPLITEYRWEKAIHWTSFPDIVRCYAMLLPRKVFARRMHTLEWYRQVNEACLKGWIACCFSMGQETKRISFDRAEEDKSASSKRKSSQRLLMGQDVSIDDQSELKDCVIGDHCQIGQRVKLNGCIVMDHVLIGNDCNLQNCIISSNCHVMERCKLKHCSTAASVTIPADTIVKDESFGKVQDSDFLFN</sequence>
<accession>A0A9C7PQP0</accession>
<dbReference type="InterPro" id="IPR005835">
    <property type="entry name" value="NTP_transferase_dom"/>
</dbReference>
<dbReference type="Proteomes" id="UP001061958">
    <property type="component" value="Unassembled WGS sequence"/>
</dbReference>
<comment type="subunit">
    <text evidence="9">Component of the translation initiation factor 2B (eIF2B) complex which is a heterodecamer of two sets of five different subunits: alpha, beta, gamma, delta and epsilon. Subunits alpha, beta and delta comprise a regulatory subcomplex and subunits epsilon and gamma comprise a catalytic subcomplex. Within the complex, the hexameric regulatory complex resides at the center, with the two heterodimeric catalytic subcomplexes bound on opposite sides.</text>
</comment>
<comment type="subcellular location">
    <subcellularLocation>
        <location evidence="1">Cytoplasm</location>
        <location evidence="1">Cytosol</location>
    </subcellularLocation>
</comment>
<reference evidence="12" key="2">
    <citation type="submission" date="2022-01" db="EMBL/GenBank/DDBJ databases">
        <authorList>
            <person name="Hirooka S."/>
            <person name="Miyagishima S.Y."/>
        </authorList>
    </citation>
    <scope>NUCLEOTIDE SEQUENCE</scope>
    <source>
        <strain evidence="12">NBRC 102759</strain>
    </source>
</reference>
<keyword evidence="5" id="KW-0648">Protein biosynthesis</keyword>
<dbReference type="InterPro" id="IPR056764">
    <property type="entry name" value="LbH_EIF2B3/5"/>
</dbReference>
<reference evidence="12" key="1">
    <citation type="journal article" date="2022" name="Proc. Natl. Acad. Sci. U.S.A.">
        <title>Life cycle and functional genomics of the unicellular red alga Galdieria for elucidating algal and plant evolution and industrial use.</title>
        <authorList>
            <person name="Hirooka S."/>
            <person name="Itabashi T."/>
            <person name="Ichinose T.M."/>
            <person name="Onuma R."/>
            <person name="Fujiwara T."/>
            <person name="Yamashita S."/>
            <person name="Jong L.W."/>
            <person name="Tomita R."/>
            <person name="Iwane A.H."/>
            <person name="Miyagishima S.Y."/>
        </authorList>
    </citation>
    <scope>NUCLEOTIDE SEQUENCE</scope>
    <source>
        <strain evidence="12">NBRC 102759</strain>
    </source>
</reference>
<dbReference type="Gene3D" id="3.90.550.10">
    <property type="entry name" value="Spore Coat Polysaccharide Biosynthesis Protein SpsA, Chain A"/>
    <property type="match status" value="1"/>
</dbReference>
<dbReference type="PANTHER" id="PTHR45989">
    <property type="entry name" value="TRANSLATION INITIATION FACTOR EIF-2B SUBUNIT GAMMA"/>
    <property type="match status" value="1"/>
</dbReference>
<dbReference type="SUPFAM" id="SSF53448">
    <property type="entry name" value="Nucleotide-diphospho-sugar transferases"/>
    <property type="match status" value="1"/>
</dbReference>
<dbReference type="OrthoDB" id="10250549at2759"/>
<name>A0A9C7PQP0_9RHOD</name>
<dbReference type="GO" id="GO:0005085">
    <property type="term" value="F:guanyl-nucleotide exchange factor activity"/>
    <property type="evidence" value="ECO:0007669"/>
    <property type="project" value="TreeGrafter"/>
</dbReference>
<dbReference type="InterPro" id="IPR029044">
    <property type="entry name" value="Nucleotide-diphossugar_trans"/>
</dbReference>
<gene>
    <name evidence="12" type="ORF">GpartN1_g521.t1</name>
</gene>
<organism evidence="12 13">
    <name type="scientific">Galdieria partita</name>
    <dbReference type="NCBI Taxonomy" id="83374"/>
    <lineage>
        <taxon>Eukaryota</taxon>
        <taxon>Rhodophyta</taxon>
        <taxon>Bangiophyceae</taxon>
        <taxon>Galdieriales</taxon>
        <taxon>Galdieriaceae</taxon>
        <taxon>Galdieria</taxon>
    </lineage>
</organism>
<dbReference type="GO" id="GO:0005829">
    <property type="term" value="C:cytosol"/>
    <property type="evidence" value="ECO:0007669"/>
    <property type="project" value="UniProtKB-SubCell"/>
</dbReference>
<evidence type="ECO:0000313" key="12">
    <source>
        <dbReference type="EMBL" id="GJQ08730.1"/>
    </source>
</evidence>
<evidence type="ECO:0000256" key="2">
    <source>
        <dbReference type="ARBA" id="ARBA00007878"/>
    </source>
</evidence>
<feature type="domain" description="EIF2B subunit epsilon/gamma LbH" evidence="11">
    <location>
        <begin position="364"/>
        <end position="452"/>
    </location>
</feature>
<comment type="function">
    <text evidence="8">Acts as a component of the translation initiation factor 2B (eIF2B) complex, which catalyzes the exchange of GDP for GTP on the eukaryotic initiation factor 2 (eIF2) complex gamma subunit. Its guanine nucleotide exchange factor activity is repressed when bound to eIF2 complex phosphorylated on the alpha subunit, thereby limiting the amount of methionyl-initiator methionine tRNA available to the ribosome and consequently global translation is repressed.</text>
</comment>
<dbReference type="Pfam" id="PF25084">
    <property type="entry name" value="LbH_EIF2B"/>
    <property type="match status" value="1"/>
</dbReference>
<comment type="similarity">
    <text evidence="2">Belongs to the eIF-2B gamma/epsilon subunits family.</text>
</comment>
<keyword evidence="4" id="KW-0396">Initiation factor</keyword>
<evidence type="ECO:0000313" key="13">
    <source>
        <dbReference type="Proteomes" id="UP001061958"/>
    </source>
</evidence>
<evidence type="ECO:0000256" key="7">
    <source>
        <dbReference type="ARBA" id="ARBA00044229"/>
    </source>
</evidence>
<evidence type="ECO:0000256" key="3">
    <source>
        <dbReference type="ARBA" id="ARBA00022490"/>
    </source>
</evidence>
<evidence type="ECO:0000256" key="6">
    <source>
        <dbReference type="ARBA" id="ARBA00044196"/>
    </source>
</evidence>
<evidence type="ECO:0000259" key="11">
    <source>
        <dbReference type="Pfam" id="PF25084"/>
    </source>
</evidence>
<keyword evidence="13" id="KW-1185">Reference proteome</keyword>
<dbReference type="GO" id="GO:0005851">
    <property type="term" value="C:eukaryotic translation initiation factor 2B complex"/>
    <property type="evidence" value="ECO:0007669"/>
    <property type="project" value="TreeGrafter"/>
</dbReference>
<dbReference type="AlphaFoldDB" id="A0A9C7PQP0"/>
<protein>
    <recommendedName>
        <fullName evidence="6">Translation initiation factor eIF2B subunit gamma</fullName>
    </recommendedName>
    <alternativeName>
        <fullName evidence="7">eIF2B GDP-GTP exchange factor subunit gamma</fullName>
    </alternativeName>
</protein>
<evidence type="ECO:0000256" key="9">
    <source>
        <dbReference type="ARBA" id="ARBA00046432"/>
    </source>
</evidence>
<dbReference type="EMBL" id="BQMJ01000004">
    <property type="protein sequence ID" value="GJQ08730.1"/>
    <property type="molecule type" value="Genomic_DNA"/>
</dbReference>
<dbReference type="Gene3D" id="2.160.10.10">
    <property type="entry name" value="Hexapeptide repeat proteins"/>
    <property type="match status" value="1"/>
</dbReference>
<evidence type="ECO:0000256" key="8">
    <source>
        <dbReference type="ARBA" id="ARBA00045373"/>
    </source>
</evidence>
<dbReference type="PANTHER" id="PTHR45989:SF1">
    <property type="entry name" value="TRANSLATION INITIATION FACTOR EIF-2B SUBUNIT GAMMA"/>
    <property type="match status" value="1"/>
</dbReference>
<comment type="caution">
    <text evidence="12">The sequence shown here is derived from an EMBL/GenBank/DDBJ whole genome shotgun (WGS) entry which is preliminary data.</text>
</comment>
<evidence type="ECO:0000259" key="10">
    <source>
        <dbReference type="Pfam" id="PF00483"/>
    </source>
</evidence>
<evidence type="ECO:0000256" key="4">
    <source>
        <dbReference type="ARBA" id="ARBA00022540"/>
    </source>
</evidence>
<feature type="domain" description="Nucleotidyl transferase" evidence="10">
    <location>
        <begin position="11"/>
        <end position="153"/>
    </location>
</feature>
<evidence type="ECO:0000256" key="5">
    <source>
        <dbReference type="ARBA" id="ARBA00022917"/>
    </source>
</evidence>
<dbReference type="GO" id="GO:0003743">
    <property type="term" value="F:translation initiation factor activity"/>
    <property type="evidence" value="ECO:0007669"/>
    <property type="project" value="UniProtKB-KW"/>
</dbReference>
<proteinExistence type="inferred from homology"/>
<dbReference type="GO" id="GO:0002183">
    <property type="term" value="P:cytoplasmic translational initiation"/>
    <property type="evidence" value="ECO:0007669"/>
    <property type="project" value="TreeGrafter"/>
</dbReference>